<dbReference type="InterPro" id="IPR002912">
    <property type="entry name" value="ACT_dom"/>
</dbReference>
<dbReference type="InterPro" id="IPR006162">
    <property type="entry name" value="Ppantetheine_attach_site"/>
</dbReference>
<dbReference type="GO" id="GO:0004072">
    <property type="term" value="F:aspartate kinase activity"/>
    <property type="evidence" value="ECO:0007669"/>
    <property type="project" value="UniProtKB-EC"/>
</dbReference>
<dbReference type="InterPro" id="IPR054352">
    <property type="entry name" value="ACT_Aspartokinase"/>
</dbReference>
<dbReference type="Gene3D" id="1.20.120.1320">
    <property type="entry name" value="Aspartokinase, catalytic domain"/>
    <property type="match status" value="1"/>
</dbReference>
<keyword evidence="10" id="KW-0028">Amino-acid biosynthesis</keyword>
<dbReference type="PANTHER" id="PTHR21499">
    <property type="entry name" value="ASPARTATE KINASE"/>
    <property type="match status" value="1"/>
</dbReference>
<dbReference type="InterPro" id="IPR045865">
    <property type="entry name" value="ACT-like_dom_sf"/>
</dbReference>
<dbReference type="RefSeq" id="WP_006969206.1">
    <property type="nucleotide sequence ID" value="NZ_ABCS01000002.1"/>
</dbReference>
<keyword evidence="5 9" id="KW-0418">Kinase</keyword>
<dbReference type="SUPFAM" id="SSF55021">
    <property type="entry name" value="ACT-like"/>
    <property type="match status" value="2"/>
</dbReference>
<dbReference type="Gene3D" id="3.30.2130.10">
    <property type="entry name" value="VC0802-like"/>
    <property type="match status" value="1"/>
</dbReference>
<dbReference type="GO" id="GO:0005829">
    <property type="term" value="C:cytosol"/>
    <property type="evidence" value="ECO:0007669"/>
    <property type="project" value="TreeGrafter"/>
</dbReference>
<keyword evidence="13" id="KW-1185">Reference proteome</keyword>
<feature type="binding site" evidence="8">
    <location>
        <begin position="236"/>
        <end position="237"/>
    </location>
    <ligand>
        <name>ATP</name>
        <dbReference type="ChEBI" id="CHEBI:30616"/>
    </ligand>
</feature>
<keyword evidence="4 8" id="KW-0547">Nucleotide-binding</keyword>
<comment type="similarity">
    <text evidence="2 9">Belongs to the aspartokinase family.</text>
</comment>
<dbReference type="UniPathway" id="UPA00051">
    <property type="reaction ID" value="UER00462"/>
</dbReference>
<keyword evidence="6 8" id="KW-0067">ATP-binding</keyword>
<evidence type="ECO:0000256" key="10">
    <source>
        <dbReference type="RuleBase" id="RU004249"/>
    </source>
</evidence>
<sequence>MIVMKFGGSSVANHTQIEKVRAIVEAKRERAPVVVSSAHKGITDALVDAAKAAAKGELTRIDPAGLEPGPGAAALSKRGVFVDPIGRQRTILAELGCPADLLDAFFAELCDLLRGVSLVRELSPRSLDYVSSFGERMSVRALADYFTRNGLPARAHDVWDLGFITDDNFNRARPLAGWEADCREAFAKLDDALPVVTGFVGKNRAGDITTVGRNGSDLTAALLGGALGAEEVQIWTDTDGVMTADPSLVDGARNIPAMRFDEAAELAYFGSRVLHPSTLLPAMASDIPVRVLNTNRPGHHGTVIEQKAVENPSVATSIAYKEGQSVVVLRTTRMFGQAGFLAKVFAILGERGVDVDMVSTSEVSVSLTTADRAGITAAMPELERLGECELHHDRTILAVVGQHLPQRPGIGARILGGVADAGVNVEMISYGVDSINLTMLIADADIDRAVSVLHGMLFEAR</sequence>
<proteinExistence type="inferred from homology"/>
<dbReference type="EC" id="2.7.2.4" evidence="9"/>
<evidence type="ECO:0000256" key="1">
    <source>
        <dbReference type="ARBA" id="ARBA00004766"/>
    </source>
</evidence>
<comment type="catalytic activity">
    <reaction evidence="7 9">
        <text>L-aspartate + ATP = 4-phospho-L-aspartate + ADP</text>
        <dbReference type="Rhea" id="RHEA:23776"/>
        <dbReference type="ChEBI" id="CHEBI:29991"/>
        <dbReference type="ChEBI" id="CHEBI:30616"/>
        <dbReference type="ChEBI" id="CHEBI:57535"/>
        <dbReference type="ChEBI" id="CHEBI:456216"/>
        <dbReference type="EC" id="2.7.2.4"/>
    </reaction>
</comment>
<feature type="domain" description="ACT" evidence="11">
    <location>
        <begin position="399"/>
        <end position="461"/>
    </location>
</feature>
<dbReference type="PIRSF" id="PIRSF000726">
    <property type="entry name" value="Asp_kin"/>
    <property type="match status" value="1"/>
</dbReference>
<dbReference type="CDD" id="cd04868">
    <property type="entry name" value="ACT_AK-like"/>
    <property type="match status" value="1"/>
</dbReference>
<evidence type="ECO:0000256" key="8">
    <source>
        <dbReference type="PIRSR" id="PIRSR000726-1"/>
    </source>
</evidence>
<dbReference type="GO" id="GO:0009090">
    <property type="term" value="P:homoserine biosynthetic process"/>
    <property type="evidence" value="ECO:0007669"/>
    <property type="project" value="TreeGrafter"/>
</dbReference>
<comment type="caution">
    <text evidence="12">The sequence shown here is derived from an EMBL/GenBank/DDBJ whole genome shotgun (WGS) entry which is preliminary data.</text>
</comment>
<evidence type="ECO:0000259" key="11">
    <source>
        <dbReference type="PROSITE" id="PS51671"/>
    </source>
</evidence>
<dbReference type="AlphaFoldDB" id="A6FXK7"/>
<dbReference type="Pfam" id="PF22468">
    <property type="entry name" value="ACT_9"/>
    <property type="match status" value="2"/>
</dbReference>
<comment type="pathway">
    <text evidence="10">Amino-acid biosynthesis; L-threonine biosynthesis; L-threonine from L-aspartate: step 1/5.</text>
</comment>
<dbReference type="InterPro" id="IPR001341">
    <property type="entry name" value="Asp_kinase"/>
</dbReference>
<evidence type="ECO:0000256" key="9">
    <source>
        <dbReference type="RuleBase" id="RU003448"/>
    </source>
</evidence>
<evidence type="ECO:0000313" key="12">
    <source>
        <dbReference type="EMBL" id="EDM81595.1"/>
    </source>
</evidence>
<dbReference type="InterPro" id="IPR005260">
    <property type="entry name" value="Asp_kin_monofn"/>
</dbReference>
<dbReference type="STRING" id="391625.PPSIR1_21799"/>
<reference evidence="12 13" key="1">
    <citation type="submission" date="2007-06" db="EMBL/GenBank/DDBJ databases">
        <authorList>
            <person name="Shimkets L."/>
            <person name="Ferriera S."/>
            <person name="Johnson J."/>
            <person name="Kravitz S."/>
            <person name="Beeson K."/>
            <person name="Sutton G."/>
            <person name="Rogers Y.-H."/>
            <person name="Friedman R."/>
            <person name="Frazier M."/>
            <person name="Venter J.C."/>
        </authorList>
    </citation>
    <scope>NUCLEOTIDE SEQUENCE [LARGE SCALE GENOMIC DNA]</scope>
    <source>
        <strain evidence="12 13">SIR-1</strain>
    </source>
</reference>
<dbReference type="NCBIfam" id="TIGR00657">
    <property type="entry name" value="asp_kinases"/>
    <property type="match status" value="1"/>
</dbReference>
<evidence type="ECO:0000256" key="6">
    <source>
        <dbReference type="ARBA" id="ARBA00022840"/>
    </source>
</evidence>
<protein>
    <recommendedName>
        <fullName evidence="9">Aspartokinase</fullName>
        <ecNumber evidence="9">2.7.2.4</ecNumber>
    </recommendedName>
</protein>
<dbReference type="InterPro" id="IPR036393">
    <property type="entry name" value="AceGlu_kinase-like_sf"/>
</dbReference>
<dbReference type="Proteomes" id="UP000005801">
    <property type="component" value="Unassembled WGS sequence"/>
</dbReference>
<evidence type="ECO:0000256" key="5">
    <source>
        <dbReference type="ARBA" id="ARBA00022777"/>
    </source>
</evidence>
<dbReference type="GO" id="GO:0009088">
    <property type="term" value="P:threonine biosynthetic process"/>
    <property type="evidence" value="ECO:0007669"/>
    <property type="project" value="UniProtKB-UniPathway"/>
</dbReference>
<organism evidence="12 13">
    <name type="scientific">Plesiocystis pacifica SIR-1</name>
    <dbReference type="NCBI Taxonomy" id="391625"/>
    <lineage>
        <taxon>Bacteria</taxon>
        <taxon>Pseudomonadati</taxon>
        <taxon>Myxococcota</taxon>
        <taxon>Polyangia</taxon>
        <taxon>Nannocystales</taxon>
        <taxon>Nannocystaceae</taxon>
        <taxon>Plesiocystis</taxon>
    </lineage>
</organism>
<dbReference type="PROSITE" id="PS51671">
    <property type="entry name" value="ACT"/>
    <property type="match status" value="1"/>
</dbReference>
<dbReference type="PROSITE" id="PS00324">
    <property type="entry name" value="ASPARTOKINASE"/>
    <property type="match status" value="1"/>
</dbReference>
<evidence type="ECO:0000313" key="13">
    <source>
        <dbReference type="Proteomes" id="UP000005801"/>
    </source>
</evidence>
<evidence type="ECO:0000256" key="4">
    <source>
        <dbReference type="ARBA" id="ARBA00022741"/>
    </source>
</evidence>
<feature type="binding site" evidence="8">
    <location>
        <position position="135"/>
    </location>
    <ligand>
        <name>substrate</name>
    </ligand>
</feature>
<dbReference type="InterPro" id="IPR018042">
    <property type="entry name" value="Aspartate_kinase_CS"/>
</dbReference>
<gene>
    <name evidence="12" type="ORF">PPSIR1_21799</name>
</gene>
<dbReference type="Pfam" id="PF00696">
    <property type="entry name" value="AA_kinase"/>
    <property type="match status" value="1"/>
</dbReference>
<dbReference type="OrthoDB" id="9799110at2"/>
<evidence type="ECO:0000256" key="2">
    <source>
        <dbReference type="ARBA" id="ARBA00010122"/>
    </source>
</evidence>
<dbReference type="EMBL" id="ABCS01000002">
    <property type="protein sequence ID" value="EDM81595.1"/>
    <property type="molecule type" value="Genomic_DNA"/>
</dbReference>
<comment type="pathway">
    <text evidence="10">Amino-acid biosynthesis; L-methionine biosynthesis via de novo pathway; L-homoserine from L-aspartate: step 1/3.</text>
</comment>
<dbReference type="UniPathway" id="UPA00050">
    <property type="reaction ID" value="UER00461"/>
</dbReference>
<dbReference type="GO" id="GO:0005524">
    <property type="term" value="F:ATP binding"/>
    <property type="evidence" value="ECO:0007669"/>
    <property type="project" value="UniProtKB-KW"/>
</dbReference>
<evidence type="ECO:0000256" key="3">
    <source>
        <dbReference type="ARBA" id="ARBA00022679"/>
    </source>
</evidence>
<dbReference type="Gene3D" id="3.40.1160.10">
    <property type="entry name" value="Acetylglutamate kinase-like"/>
    <property type="match status" value="1"/>
</dbReference>
<dbReference type="GO" id="GO:0009089">
    <property type="term" value="P:lysine biosynthetic process via diaminopimelate"/>
    <property type="evidence" value="ECO:0007669"/>
    <property type="project" value="UniProtKB-UniPathway"/>
</dbReference>
<dbReference type="InterPro" id="IPR042199">
    <property type="entry name" value="AsparK_Bifunc_asparK/hSer_DH"/>
</dbReference>
<accession>A6FXK7</accession>
<name>A6FXK7_9BACT</name>
<comment type="pathway">
    <text evidence="1 10">Amino-acid biosynthesis; L-lysine biosynthesis via DAP pathway; (S)-tetrahydrodipicolinate from L-aspartate: step 1/4.</text>
</comment>
<dbReference type="PANTHER" id="PTHR21499:SF59">
    <property type="entry name" value="ASPARTOKINASE"/>
    <property type="match status" value="1"/>
</dbReference>
<dbReference type="PROSITE" id="PS00012">
    <property type="entry name" value="PHOSPHOPANTETHEINE"/>
    <property type="match status" value="1"/>
</dbReference>
<keyword evidence="3 9" id="KW-0808">Transferase</keyword>
<dbReference type="eggNOG" id="COG0527">
    <property type="taxonomic scope" value="Bacteria"/>
</dbReference>
<dbReference type="UniPathway" id="UPA00034">
    <property type="reaction ID" value="UER00015"/>
</dbReference>
<dbReference type="InterPro" id="IPR001048">
    <property type="entry name" value="Asp/Glu/Uridylate_kinase"/>
</dbReference>
<evidence type="ECO:0000256" key="7">
    <source>
        <dbReference type="ARBA" id="ARBA00047872"/>
    </source>
</evidence>
<dbReference type="SUPFAM" id="SSF53633">
    <property type="entry name" value="Carbamate kinase-like"/>
    <property type="match status" value="1"/>
</dbReference>